<dbReference type="EMBL" id="BARU01048250">
    <property type="protein sequence ID" value="GAH94670.1"/>
    <property type="molecule type" value="Genomic_DNA"/>
</dbReference>
<proteinExistence type="predicted"/>
<reference evidence="1" key="1">
    <citation type="journal article" date="2014" name="Front. Microbiol.">
        <title>High frequency of phylogenetically diverse reductive dehalogenase-homologous genes in deep subseafloor sedimentary metagenomes.</title>
        <authorList>
            <person name="Kawai M."/>
            <person name="Futagami T."/>
            <person name="Toyoda A."/>
            <person name="Takaki Y."/>
            <person name="Nishi S."/>
            <person name="Hori S."/>
            <person name="Arai W."/>
            <person name="Tsubouchi T."/>
            <person name="Morono Y."/>
            <person name="Uchiyama I."/>
            <person name="Ito T."/>
            <person name="Fujiyama A."/>
            <person name="Inagaki F."/>
            <person name="Takami H."/>
        </authorList>
    </citation>
    <scope>NUCLEOTIDE SEQUENCE</scope>
    <source>
        <strain evidence="1">Expedition CK06-06</strain>
    </source>
</reference>
<evidence type="ECO:0000313" key="1">
    <source>
        <dbReference type="EMBL" id="GAH94670.1"/>
    </source>
</evidence>
<dbReference type="AlphaFoldDB" id="X1KM36"/>
<sequence>IAKKLVDQAKLSRADAIKYSIIQERKTVYLHNTKINWGAEKRKNQII</sequence>
<comment type="caution">
    <text evidence="1">The sequence shown here is derived from an EMBL/GenBank/DDBJ whole genome shotgun (WGS) entry which is preliminary data.</text>
</comment>
<protein>
    <submittedName>
        <fullName evidence="1">Uncharacterized protein</fullName>
    </submittedName>
</protein>
<name>X1KM36_9ZZZZ</name>
<gene>
    <name evidence="1" type="ORF">S03H2_71821</name>
</gene>
<accession>X1KM36</accession>
<feature type="non-terminal residue" evidence="1">
    <location>
        <position position="1"/>
    </location>
</feature>
<organism evidence="1">
    <name type="scientific">marine sediment metagenome</name>
    <dbReference type="NCBI Taxonomy" id="412755"/>
    <lineage>
        <taxon>unclassified sequences</taxon>
        <taxon>metagenomes</taxon>
        <taxon>ecological metagenomes</taxon>
    </lineage>
</organism>